<protein>
    <submittedName>
        <fullName evidence="5">Flavin reductase (DIM6/NTAB) family NADH-FMN oxidoreductase RutF</fullName>
    </submittedName>
</protein>
<evidence type="ECO:0000313" key="5">
    <source>
        <dbReference type="EMBL" id="PXX54265.1"/>
    </source>
</evidence>
<reference evidence="5 6" key="1">
    <citation type="submission" date="2018-05" db="EMBL/GenBank/DDBJ databases">
        <title>Genomic Encyclopedia of Type Strains, Phase IV (KMG-IV): sequencing the most valuable type-strain genomes for metagenomic binning, comparative biology and taxonomic classification.</title>
        <authorList>
            <person name="Goeker M."/>
        </authorList>
    </citation>
    <scope>NUCLEOTIDE SEQUENCE [LARGE SCALE GENOMIC DNA]</scope>
    <source>
        <strain evidence="5 6">DSM 24995</strain>
    </source>
</reference>
<dbReference type="PANTHER" id="PTHR43567:SF1">
    <property type="entry name" value="FLAVOREDOXIN"/>
    <property type="match status" value="1"/>
</dbReference>
<evidence type="ECO:0000256" key="3">
    <source>
        <dbReference type="ARBA" id="ARBA00038054"/>
    </source>
</evidence>
<dbReference type="Pfam" id="PF01613">
    <property type="entry name" value="Flavin_Reduct"/>
    <property type="match status" value="1"/>
</dbReference>
<organism evidence="5 6">
    <name type="scientific">Hungatella effluvii</name>
    <dbReference type="NCBI Taxonomy" id="1096246"/>
    <lineage>
        <taxon>Bacteria</taxon>
        <taxon>Bacillati</taxon>
        <taxon>Bacillota</taxon>
        <taxon>Clostridia</taxon>
        <taxon>Lachnospirales</taxon>
        <taxon>Lachnospiraceae</taxon>
        <taxon>Hungatella</taxon>
    </lineage>
</organism>
<dbReference type="InterPro" id="IPR012349">
    <property type="entry name" value="Split_barrel_FMN-bd"/>
</dbReference>
<dbReference type="AlphaFoldDB" id="A0A2V3Y6Q3"/>
<dbReference type="SUPFAM" id="SSF50475">
    <property type="entry name" value="FMN-binding split barrel"/>
    <property type="match status" value="1"/>
</dbReference>
<dbReference type="Gene3D" id="2.30.110.10">
    <property type="entry name" value="Electron Transport, Fmn-binding Protein, Chain A"/>
    <property type="match status" value="1"/>
</dbReference>
<gene>
    <name evidence="5" type="ORF">DFR60_10490</name>
</gene>
<dbReference type="InterPro" id="IPR002563">
    <property type="entry name" value="Flavin_Rdtase-like_dom"/>
</dbReference>
<dbReference type="GeneID" id="86061116"/>
<dbReference type="SMART" id="SM00903">
    <property type="entry name" value="Flavin_Reduct"/>
    <property type="match status" value="1"/>
</dbReference>
<dbReference type="GO" id="GO:0016646">
    <property type="term" value="F:oxidoreductase activity, acting on the CH-NH group of donors, NAD or NADP as acceptor"/>
    <property type="evidence" value="ECO:0007669"/>
    <property type="project" value="UniProtKB-ARBA"/>
</dbReference>
<dbReference type="InterPro" id="IPR052174">
    <property type="entry name" value="Flavoredoxin"/>
</dbReference>
<comment type="cofactor">
    <cofactor evidence="1">
        <name>FMN</name>
        <dbReference type="ChEBI" id="CHEBI:58210"/>
    </cofactor>
</comment>
<dbReference type="PANTHER" id="PTHR43567">
    <property type="entry name" value="FLAVOREDOXIN-RELATED-RELATED"/>
    <property type="match status" value="1"/>
</dbReference>
<comment type="caution">
    <text evidence="5">The sequence shown here is derived from an EMBL/GenBank/DDBJ whole genome shotgun (WGS) entry which is preliminary data.</text>
</comment>
<evidence type="ECO:0000313" key="6">
    <source>
        <dbReference type="Proteomes" id="UP000248057"/>
    </source>
</evidence>
<evidence type="ECO:0000256" key="1">
    <source>
        <dbReference type="ARBA" id="ARBA00001917"/>
    </source>
</evidence>
<feature type="domain" description="Flavin reductase like" evidence="4">
    <location>
        <begin position="9"/>
        <end position="151"/>
    </location>
</feature>
<sequence length="187" mass="20757">MKKNIGSRLALYPTPVTVIGAMDGEKPTWTLVAHVGIIGHDRVLVSLAAPHFINHCIKERQKLSINIVDEGFLPEADYSGSVSGANNDKSELFSYELGSSGTPIIDKAPLTMECSVVDVYNTPNFESFICTIDSTYVDEEHLTDSGKINYRTLKPVLFEFPTYEYLRTGDVITPCLSYAKEMKKGER</sequence>
<name>A0A2V3Y6Q3_9FIRM</name>
<dbReference type="RefSeq" id="WP_110322609.1">
    <property type="nucleotide sequence ID" value="NZ_QJKD01000004.1"/>
</dbReference>
<dbReference type="Proteomes" id="UP000248057">
    <property type="component" value="Unassembled WGS sequence"/>
</dbReference>
<evidence type="ECO:0000256" key="2">
    <source>
        <dbReference type="ARBA" id="ARBA00022630"/>
    </source>
</evidence>
<evidence type="ECO:0000259" key="4">
    <source>
        <dbReference type="SMART" id="SM00903"/>
    </source>
</evidence>
<keyword evidence="2" id="KW-0285">Flavoprotein</keyword>
<dbReference type="EMBL" id="QJKD01000004">
    <property type="protein sequence ID" value="PXX54265.1"/>
    <property type="molecule type" value="Genomic_DNA"/>
</dbReference>
<accession>A0A2V3Y6Q3</accession>
<proteinExistence type="inferred from homology"/>
<keyword evidence="6" id="KW-1185">Reference proteome</keyword>
<comment type="similarity">
    <text evidence="3">Belongs to the flavoredoxin family.</text>
</comment>
<dbReference type="GO" id="GO:0010181">
    <property type="term" value="F:FMN binding"/>
    <property type="evidence" value="ECO:0007669"/>
    <property type="project" value="InterPro"/>
</dbReference>